<keyword evidence="2" id="KW-1185">Reference proteome</keyword>
<comment type="caution">
    <text evidence="1">The sequence shown here is derived from an EMBL/GenBank/DDBJ whole genome shotgun (WGS) entry which is preliminary data.</text>
</comment>
<protein>
    <submittedName>
        <fullName evidence="1">Uncharacterized protein</fullName>
    </submittedName>
</protein>
<evidence type="ECO:0000313" key="2">
    <source>
        <dbReference type="Proteomes" id="UP000299102"/>
    </source>
</evidence>
<dbReference type="EMBL" id="BGZK01000277">
    <property type="protein sequence ID" value="GBP33689.1"/>
    <property type="molecule type" value="Genomic_DNA"/>
</dbReference>
<organism evidence="1 2">
    <name type="scientific">Eumeta variegata</name>
    <name type="common">Bagworm moth</name>
    <name type="synonym">Eumeta japonica</name>
    <dbReference type="NCBI Taxonomy" id="151549"/>
    <lineage>
        <taxon>Eukaryota</taxon>
        <taxon>Metazoa</taxon>
        <taxon>Ecdysozoa</taxon>
        <taxon>Arthropoda</taxon>
        <taxon>Hexapoda</taxon>
        <taxon>Insecta</taxon>
        <taxon>Pterygota</taxon>
        <taxon>Neoptera</taxon>
        <taxon>Endopterygota</taxon>
        <taxon>Lepidoptera</taxon>
        <taxon>Glossata</taxon>
        <taxon>Ditrysia</taxon>
        <taxon>Tineoidea</taxon>
        <taxon>Psychidae</taxon>
        <taxon>Oiketicinae</taxon>
        <taxon>Eumeta</taxon>
    </lineage>
</organism>
<gene>
    <name evidence="1" type="ORF">EVAR_16727_1</name>
</gene>
<dbReference type="AlphaFoldDB" id="A0A4C1V529"/>
<dbReference type="Proteomes" id="UP000299102">
    <property type="component" value="Unassembled WGS sequence"/>
</dbReference>
<sequence>MVLPSIDPRNTRGVTSKLQASSKGIKYLMEGILIMEGERGKEPSELSLAERNSDSLLQIRILLSMLFHRSSRPLFVMQYSSITKRAKSQQPAEN</sequence>
<name>A0A4C1V529_EUMVA</name>
<accession>A0A4C1V529</accession>
<proteinExistence type="predicted"/>
<evidence type="ECO:0000313" key="1">
    <source>
        <dbReference type="EMBL" id="GBP33689.1"/>
    </source>
</evidence>
<reference evidence="1 2" key="1">
    <citation type="journal article" date="2019" name="Commun. Biol.">
        <title>The bagworm genome reveals a unique fibroin gene that provides high tensile strength.</title>
        <authorList>
            <person name="Kono N."/>
            <person name="Nakamura H."/>
            <person name="Ohtoshi R."/>
            <person name="Tomita M."/>
            <person name="Numata K."/>
            <person name="Arakawa K."/>
        </authorList>
    </citation>
    <scope>NUCLEOTIDE SEQUENCE [LARGE SCALE GENOMIC DNA]</scope>
</reference>